<dbReference type="Pfam" id="PF08402">
    <property type="entry name" value="TOBE_2"/>
    <property type="match status" value="1"/>
</dbReference>
<evidence type="ECO:0000256" key="1">
    <source>
        <dbReference type="ARBA" id="ARBA00022448"/>
    </source>
</evidence>
<dbReference type="SUPFAM" id="SSF50331">
    <property type="entry name" value="MOP-like"/>
    <property type="match status" value="1"/>
</dbReference>
<dbReference type="Gene3D" id="3.40.50.300">
    <property type="entry name" value="P-loop containing nucleotide triphosphate hydrolases"/>
    <property type="match status" value="1"/>
</dbReference>
<evidence type="ECO:0000256" key="5">
    <source>
        <dbReference type="ARBA" id="ARBA00022967"/>
    </source>
</evidence>
<dbReference type="InterPro" id="IPR012340">
    <property type="entry name" value="NA-bd_OB-fold"/>
</dbReference>
<evidence type="ECO:0000259" key="7">
    <source>
        <dbReference type="PROSITE" id="PS50893"/>
    </source>
</evidence>
<feature type="domain" description="ABC transporter" evidence="7">
    <location>
        <begin position="14"/>
        <end position="236"/>
    </location>
</feature>
<evidence type="ECO:0000313" key="9">
    <source>
        <dbReference type="Proteomes" id="UP000603200"/>
    </source>
</evidence>
<protein>
    <recommendedName>
        <fullName evidence="7">ABC transporter domain-containing protein</fullName>
    </recommendedName>
</protein>
<keyword evidence="1" id="KW-0813">Transport</keyword>
<name>A0ABQ3ZVW8_9ACTN</name>
<dbReference type="PROSITE" id="PS50893">
    <property type="entry name" value="ABC_TRANSPORTER_2"/>
    <property type="match status" value="1"/>
</dbReference>
<proteinExistence type="predicted"/>
<dbReference type="PROSITE" id="PS00211">
    <property type="entry name" value="ABC_TRANSPORTER_1"/>
    <property type="match status" value="1"/>
</dbReference>
<dbReference type="SMART" id="SM00382">
    <property type="entry name" value="AAA"/>
    <property type="match status" value="1"/>
</dbReference>
<dbReference type="InterPro" id="IPR003593">
    <property type="entry name" value="AAA+_ATPase"/>
</dbReference>
<dbReference type="Gene3D" id="2.40.50.100">
    <property type="match status" value="1"/>
</dbReference>
<evidence type="ECO:0000256" key="2">
    <source>
        <dbReference type="ARBA" id="ARBA00022475"/>
    </source>
</evidence>
<keyword evidence="6" id="KW-0472">Membrane</keyword>
<reference evidence="8 9" key="1">
    <citation type="submission" date="2021-01" db="EMBL/GenBank/DDBJ databases">
        <title>Whole genome shotgun sequence of Actinoplanes humidus NBRC 14915.</title>
        <authorList>
            <person name="Komaki H."/>
            <person name="Tamura T."/>
        </authorList>
    </citation>
    <scope>NUCLEOTIDE SEQUENCE [LARGE SCALE GENOMIC DNA]</scope>
    <source>
        <strain evidence="8 9">NBRC 14915</strain>
    </source>
</reference>
<evidence type="ECO:0000313" key="8">
    <source>
        <dbReference type="EMBL" id="GIE22756.1"/>
    </source>
</evidence>
<dbReference type="InterPro" id="IPR008995">
    <property type="entry name" value="Mo/tungstate-bd_C_term_dom"/>
</dbReference>
<dbReference type="InterPro" id="IPR017871">
    <property type="entry name" value="ABC_transporter-like_CS"/>
</dbReference>
<dbReference type="EMBL" id="BOMN01000086">
    <property type="protein sequence ID" value="GIE22756.1"/>
    <property type="molecule type" value="Genomic_DNA"/>
</dbReference>
<dbReference type="InterPro" id="IPR047641">
    <property type="entry name" value="ABC_transpr_MalK/UgpC-like"/>
</dbReference>
<dbReference type="PANTHER" id="PTHR43875:SF15">
    <property type="entry name" value="TREHALOSE IMPORT ATP-BINDING PROTEIN SUGC"/>
    <property type="match status" value="1"/>
</dbReference>
<dbReference type="InterPro" id="IPR015853">
    <property type="entry name" value="ABC_transpr_FbpC"/>
</dbReference>
<sequence length="375" mass="39105">MTAIDPHYEGMVAISARALTKIYDDDGGGATVAVDGITLDVAPGEFVVVVGPTGCGKSTFLRLIAGLVVPTSGEVTVYKDVSLVSPSLYPHLSVAQNIGFPLRAHSWPAGEVAARVLEIATRVGVAELLNRFPEHLSGGQRQRVSIARALVRRPQVLLLDEPLSNVDAGTRAALRGEIVTVTRELGVTTLYVTHDRTEAMTMADRVVVLRDGAVQQVGPPHDVYADPDDVFVATFLSAPPISLLAGALQVTDAGVVVDLGSQALTLPSASLPASFGNARVTVAIRPLLLFASGRPMSLTGKVHSIENLGHELLVLVEVGGVPSLFGPAAAFLSVRATAPLSVGDALTVGVGVDDLLLFDGAGKRIRFGAPLDRIS</sequence>
<gene>
    <name evidence="8" type="ORF">Ahu01nite_058580</name>
</gene>
<dbReference type="InterPro" id="IPR013611">
    <property type="entry name" value="Transp-assoc_OB_typ2"/>
</dbReference>
<keyword evidence="2" id="KW-1003">Cell membrane</keyword>
<keyword evidence="5" id="KW-1278">Translocase</keyword>
<dbReference type="Pfam" id="PF00005">
    <property type="entry name" value="ABC_tran"/>
    <property type="match status" value="1"/>
</dbReference>
<accession>A0ABQ3ZVW8</accession>
<dbReference type="InterPro" id="IPR003439">
    <property type="entry name" value="ABC_transporter-like_ATP-bd"/>
</dbReference>
<dbReference type="InterPro" id="IPR027417">
    <property type="entry name" value="P-loop_NTPase"/>
</dbReference>
<evidence type="ECO:0000256" key="6">
    <source>
        <dbReference type="ARBA" id="ARBA00023136"/>
    </source>
</evidence>
<organism evidence="8 9">
    <name type="scientific">Winogradskya humida</name>
    <dbReference type="NCBI Taxonomy" id="113566"/>
    <lineage>
        <taxon>Bacteria</taxon>
        <taxon>Bacillati</taxon>
        <taxon>Actinomycetota</taxon>
        <taxon>Actinomycetes</taxon>
        <taxon>Micromonosporales</taxon>
        <taxon>Micromonosporaceae</taxon>
        <taxon>Winogradskya</taxon>
    </lineage>
</organism>
<keyword evidence="3" id="KW-0547">Nucleotide-binding</keyword>
<dbReference type="CDD" id="cd03259">
    <property type="entry name" value="ABC_Carb_Solutes_like"/>
    <property type="match status" value="1"/>
</dbReference>
<dbReference type="Gene3D" id="2.40.50.140">
    <property type="entry name" value="Nucleic acid-binding proteins"/>
    <property type="match status" value="1"/>
</dbReference>
<comment type="caution">
    <text evidence="8">The sequence shown here is derived from an EMBL/GenBank/DDBJ whole genome shotgun (WGS) entry which is preliminary data.</text>
</comment>
<keyword evidence="9" id="KW-1185">Reference proteome</keyword>
<dbReference type="PANTHER" id="PTHR43875">
    <property type="entry name" value="MALTODEXTRIN IMPORT ATP-BINDING PROTEIN MSMX"/>
    <property type="match status" value="1"/>
</dbReference>
<dbReference type="SUPFAM" id="SSF52540">
    <property type="entry name" value="P-loop containing nucleoside triphosphate hydrolases"/>
    <property type="match status" value="1"/>
</dbReference>
<dbReference type="Proteomes" id="UP000603200">
    <property type="component" value="Unassembled WGS sequence"/>
</dbReference>
<evidence type="ECO:0000256" key="3">
    <source>
        <dbReference type="ARBA" id="ARBA00022741"/>
    </source>
</evidence>
<evidence type="ECO:0000256" key="4">
    <source>
        <dbReference type="ARBA" id="ARBA00022840"/>
    </source>
</evidence>
<keyword evidence="4" id="KW-0067">ATP-binding</keyword>